<dbReference type="SUPFAM" id="SSF53901">
    <property type="entry name" value="Thiolase-like"/>
    <property type="match status" value="2"/>
</dbReference>
<dbReference type="PANTHER" id="PTHR11712:SF347">
    <property type="entry name" value="BETA KETOACYL-ACYL CARRIER PROTEIN SYNTHASE"/>
    <property type="match status" value="1"/>
</dbReference>
<dbReference type="SMART" id="SM00825">
    <property type="entry name" value="PKS_KS"/>
    <property type="match status" value="1"/>
</dbReference>
<evidence type="ECO:0000313" key="5">
    <source>
        <dbReference type="EMBL" id="EHR61708.1"/>
    </source>
</evidence>
<dbReference type="InterPro" id="IPR018201">
    <property type="entry name" value="Ketoacyl_synth_AS"/>
</dbReference>
<dbReference type="InterPro" id="IPR000794">
    <property type="entry name" value="Beta-ketoacyl_synthase"/>
</dbReference>
<evidence type="ECO:0000313" key="6">
    <source>
        <dbReference type="Proteomes" id="UP000002791"/>
    </source>
</evidence>
<dbReference type="HOGENOM" id="CLU_000022_69_0_11"/>
<comment type="similarity">
    <text evidence="1 3">Belongs to the thiolase-like superfamily. Beta-ketoacyl-ACP synthases family.</text>
</comment>
<feature type="domain" description="Ketosynthase family 3 (KS3)" evidence="4">
    <location>
        <begin position="1"/>
        <end position="369"/>
    </location>
</feature>
<sequence>MARIVASAVRTCFGDGAATFGALLEGRSGVGPLRHVDAASVNVTRAYHPADDGPEPRYGASRLLTSVVARALADAGVDAGTERVPVVVGTGLRELRAVERWAEGRDELELHRLHFGPCLAELGEGLGPVITLSNACSASGHALALAQDLVDSGAAERVVAAGTDVMTASMLAMIGRVTPAPTTQVRPFDENRTGVLLGEGAAAVVVAAGTAGPGETGLLATGLCCDAHHETAPDVAGMVRSMRDAFTRAGVGAEEVDLVVTHGTGTEQNDPAELRALRRVFSGPRRPVLTGVKGAVGHTSGAAALVNVDVAMRAMRAGRVPGVVGLREAIGEADGFRFAHPAEVPLPVRVAQVNAFGFGGVNAVTLLAAPEVAA</sequence>
<evidence type="ECO:0000256" key="2">
    <source>
        <dbReference type="ARBA" id="ARBA00022679"/>
    </source>
</evidence>
<dbReference type="GO" id="GO:0004315">
    <property type="term" value="F:3-oxoacyl-[acyl-carrier-protein] synthase activity"/>
    <property type="evidence" value="ECO:0007669"/>
    <property type="project" value="InterPro"/>
</dbReference>
<dbReference type="Proteomes" id="UP000002791">
    <property type="component" value="Chromosome"/>
</dbReference>
<dbReference type="PANTHER" id="PTHR11712">
    <property type="entry name" value="POLYKETIDE SYNTHASE-RELATED"/>
    <property type="match status" value="1"/>
</dbReference>
<evidence type="ECO:0000256" key="3">
    <source>
        <dbReference type="RuleBase" id="RU003694"/>
    </source>
</evidence>
<protein>
    <submittedName>
        <fullName evidence="5">3-oxoacyl-(Acyl-carrier-protein) synthase</fullName>
    </submittedName>
</protein>
<dbReference type="Gene3D" id="3.40.47.10">
    <property type="match status" value="1"/>
</dbReference>
<dbReference type="eggNOG" id="COG0304">
    <property type="taxonomic scope" value="Bacteria"/>
</dbReference>
<reference evidence="5 6" key="1">
    <citation type="submission" date="2011-11" db="EMBL/GenBank/DDBJ databases">
        <title>The Noncontiguous Finished sequence of Saccharomonospora cyanea NA-134.</title>
        <authorList>
            <consortium name="US DOE Joint Genome Institute"/>
            <person name="Lucas S."/>
            <person name="Han J."/>
            <person name="Lapidus A."/>
            <person name="Cheng J.-F."/>
            <person name="Goodwin L."/>
            <person name="Pitluck S."/>
            <person name="Peters L."/>
            <person name="Ovchinnikova G."/>
            <person name="Lu M."/>
            <person name="Detter J.C."/>
            <person name="Han C."/>
            <person name="Tapia R."/>
            <person name="Land M."/>
            <person name="Hauser L."/>
            <person name="Kyrpides N."/>
            <person name="Ivanova N."/>
            <person name="Pagani I."/>
            <person name="Brambilla E.-M."/>
            <person name="Klenk H.-P."/>
            <person name="Woyke T."/>
        </authorList>
    </citation>
    <scope>NUCLEOTIDE SEQUENCE [LARGE SCALE GENOMIC DNA]</scope>
    <source>
        <strain evidence="5 6">NA-134</strain>
    </source>
</reference>
<dbReference type="GO" id="GO:0006633">
    <property type="term" value="P:fatty acid biosynthetic process"/>
    <property type="evidence" value="ECO:0007669"/>
    <property type="project" value="InterPro"/>
</dbReference>
<dbReference type="Pfam" id="PF02801">
    <property type="entry name" value="Ketoacyl-synt_C"/>
    <property type="match status" value="1"/>
</dbReference>
<dbReference type="Pfam" id="PF00109">
    <property type="entry name" value="ketoacyl-synt"/>
    <property type="match status" value="1"/>
</dbReference>
<dbReference type="STRING" id="882082.SaccyDRAFT_2862"/>
<keyword evidence="2 3" id="KW-0808">Transferase</keyword>
<dbReference type="PROSITE" id="PS00606">
    <property type="entry name" value="KS3_1"/>
    <property type="match status" value="1"/>
</dbReference>
<accession>H5XI80</accession>
<keyword evidence="6" id="KW-1185">Reference proteome</keyword>
<evidence type="ECO:0000256" key="1">
    <source>
        <dbReference type="ARBA" id="ARBA00008467"/>
    </source>
</evidence>
<name>H5XI80_9PSEU</name>
<organism evidence="5 6">
    <name type="scientific">Saccharomonospora cyanea NA-134</name>
    <dbReference type="NCBI Taxonomy" id="882082"/>
    <lineage>
        <taxon>Bacteria</taxon>
        <taxon>Bacillati</taxon>
        <taxon>Actinomycetota</taxon>
        <taxon>Actinomycetes</taxon>
        <taxon>Pseudonocardiales</taxon>
        <taxon>Pseudonocardiaceae</taxon>
        <taxon>Saccharomonospora</taxon>
    </lineage>
</organism>
<dbReference type="EMBL" id="CM001440">
    <property type="protein sequence ID" value="EHR61708.1"/>
    <property type="molecule type" value="Genomic_DNA"/>
</dbReference>
<gene>
    <name evidence="5" type="ORF">SaccyDRAFT_2862</name>
</gene>
<dbReference type="InterPro" id="IPR020841">
    <property type="entry name" value="PKS_Beta-ketoAc_synthase_dom"/>
</dbReference>
<dbReference type="InterPro" id="IPR014030">
    <property type="entry name" value="Ketoacyl_synth_N"/>
</dbReference>
<dbReference type="PROSITE" id="PS52004">
    <property type="entry name" value="KS3_2"/>
    <property type="match status" value="1"/>
</dbReference>
<dbReference type="InterPro" id="IPR016039">
    <property type="entry name" value="Thiolase-like"/>
</dbReference>
<evidence type="ECO:0000259" key="4">
    <source>
        <dbReference type="PROSITE" id="PS52004"/>
    </source>
</evidence>
<dbReference type="AlphaFoldDB" id="H5XI80"/>
<dbReference type="InterPro" id="IPR014031">
    <property type="entry name" value="Ketoacyl_synth_C"/>
</dbReference>
<proteinExistence type="inferred from homology"/>